<feature type="transmembrane region" description="Helical" evidence="9">
    <location>
        <begin position="161"/>
        <end position="182"/>
    </location>
</feature>
<dbReference type="GO" id="GO:1903785">
    <property type="term" value="P:L-valine transmembrane transport"/>
    <property type="evidence" value="ECO:0007669"/>
    <property type="project" value="TreeGrafter"/>
</dbReference>
<feature type="transmembrane region" description="Helical" evidence="9">
    <location>
        <begin position="12"/>
        <end position="31"/>
    </location>
</feature>
<evidence type="ECO:0000256" key="9">
    <source>
        <dbReference type="SAM" id="Phobius"/>
    </source>
</evidence>
<dbReference type="PATRIC" id="fig|1454003.3.peg.2040"/>
<dbReference type="STRING" id="1454003.AW10_01991"/>
<dbReference type="AlphaFoldDB" id="A0A011NXR1"/>
<feature type="transmembrane region" description="Helical" evidence="9">
    <location>
        <begin position="131"/>
        <end position="155"/>
    </location>
</feature>
<name>A0A011NXR1_9PROT</name>
<evidence type="ECO:0000313" key="11">
    <source>
        <dbReference type="Proteomes" id="UP000021816"/>
    </source>
</evidence>
<keyword evidence="5 9" id="KW-0812">Transmembrane</keyword>
<comment type="subcellular location">
    <subcellularLocation>
        <location evidence="1">Cell membrane</location>
        <topology evidence="1">Multi-pass membrane protein</topology>
    </subcellularLocation>
</comment>
<keyword evidence="4" id="KW-1003">Cell membrane</keyword>
<accession>A0A011NXR1</accession>
<evidence type="ECO:0000313" key="10">
    <source>
        <dbReference type="EMBL" id="EXI80111.1"/>
    </source>
</evidence>
<feature type="transmembrane region" description="Helical" evidence="9">
    <location>
        <begin position="203"/>
        <end position="225"/>
    </location>
</feature>
<dbReference type="PANTHER" id="PTHR34979:SF1">
    <property type="entry name" value="INNER MEMBRANE PROTEIN YGAZ"/>
    <property type="match status" value="1"/>
</dbReference>
<keyword evidence="7 9" id="KW-0472">Membrane</keyword>
<feature type="compositionally biased region" description="Polar residues" evidence="8">
    <location>
        <begin position="245"/>
        <end position="254"/>
    </location>
</feature>
<evidence type="ECO:0000256" key="8">
    <source>
        <dbReference type="SAM" id="MobiDB-lite"/>
    </source>
</evidence>
<feature type="transmembrane region" description="Helical" evidence="9">
    <location>
        <begin position="69"/>
        <end position="87"/>
    </location>
</feature>
<evidence type="ECO:0000256" key="6">
    <source>
        <dbReference type="ARBA" id="ARBA00022989"/>
    </source>
</evidence>
<sequence>MNSPSRSAAFRSGVFDILPVLAAAVPIGLLWGTLAAGKGFTPFEAWLTSATVFAGAAQFVAVDMWREPVPMLLIVVTTFIVNVRHLLMGASLQRHLGNFSRPGGLLAMFLMTDESWAFAERKVLAEPLRPAYYFGVALSMWLVWTSASLAGAIAGRSLGDPAAYGFDFAFSAMFIAILAGFWKGPRTGAVLATSAVSAALAKLAVPGAWYIVIGGVAGVIVAVILHREEEEGPVAGERAAEMQSEKSGSNVGSA</sequence>
<comment type="caution">
    <text evidence="10">The sequence shown here is derived from an EMBL/GenBank/DDBJ whole genome shotgun (WGS) entry which is preliminary data.</text>
</comment>
<dbReference type="Proteomes" id="UP000021816">
    <property type="component" value="Unassembled WGS sequence"/>
</dbReference>
<comment type="similarity">
    <text evidence="2">Belongs to the AzlC family.</text>
</comment>
<dbReference type="GO" id="GO:0005886">
    <property type="term" value="C:plasma membrane"/>
    <property type="evidence" value="ECO:0007669"/>
    <property type="project" value="UniProtKB-SubCell"/>
</dbReference>
<evidence type="ECO:0000256" key="4">
    <source>
        <dbReference type="ARBA" id="ARBA00022475"/>
    </source>
</evidence>
<proteinExistence type="inferred from homology"/>
<keyword evidence="6 9" id="KW-1133">Transmembrane helix</keyword>
<evidence type="ECO:0000256" key="7">
    <source>
        <dbReference type="ARBA" id="ARBA00023136"/>
    </source>
</evidence>
<feature type="region of interest" description="Disordered" evidence="8">
    <location>
        <begin position="232"/>
        <end position="254"/>
    </location>
</feature>
<evidence type="ECO:0000256" key="3">
    <source>
        <dbReference type="ARBA" id="ARBA00022448"/>
    </source>
</evidence>
<evidence type="ECO:0000256" key="2">
    <source>
        <dbReference type="ARBA" id="ARBA00010735"/>
    </source>
</evidence>
<evidence type="ECO:0000256" key="5">
    <source>
        <dbReference type="ARBA" id="ARBA00022692"/>
    </source>
</evidence>
<dbReference type="Pfam" id="PF03591">
    <property type="entry name" value="AzlC"/>
    <property type="match status" value="1"/>
</dbReference>
<gene>
    <name evidence="10" type="primary">ygaZ_2</name>
    <name evidence="10" type="ORF">AW10_01991</name>
</gene>
<protein>
    <submittedName>
        <fullName evidence="10">Inner membrane protein YgaZ</fullName>
    </submittedName>
</protein>
<organism evidence="10 11">
    <name type="scientific">Candidatus Accumulibacter appositus</name>
    <dbReference type="NCBI Taxonomy" id="1454003"/>
    <lineage>
        <taxon>Bacteria</taxon>
        <taxon>Pseudomonadati</taxon>
        <taxon>Pseudomonadota</taxon>
        <taxon>Betaproteobacteria</taxon>
        <taxon>Candidatus Accumulibacter</taxon>
    </lineage>
</organism>
<keyword evidence="3" id="KW-0813">Transport</keyword>
<dbReference type="EMBL" id="JEMX01000040">
    <property type="protein sequence ID" value="EXI80111.1"/>
    <property type="molecule type" value="Genomic_DNA"/>
</dbReference>
<dbReference type="PANTHER" id="PTHR34979">
    <property type="entry name" value="INNER MEMBRANE PROTEIN YGAZ"/>
    <property type="match status" value="1"/>
</dbReference>
<dbReference type="InterPro" id="IPR011606">
    <property type="entry name" value="Brnchd-chn_aa_trnsp_permease"/>
</dbReference>
<evidence type="ECO:0000256" key="1">
    <source>
        <dbReference type="ARBA" id="ARBA00004651"/>
    </source>
</evidence>
<reference evidence="10 11" key="1">
    <citation type="submission" date="2014-02" db="EMBL/GenBank/DDBJ databases">
        <title>Expanding our view of genomic diversity in Candidatus Accumulibacter clades.</title>
        <authorList>
            <person name="Skennerton C.T."/>
            <person name="Barr J.J."/>
            <person name="Slater F.R."/>
            <person name="Bond P.L."/>
            <person name="Tyson G.W."/>
        </authorList>
    </citation>
    <scope>NUCLEOTIDE SEQUENCE [LARGE SCALE GENOMIC DNA]</scope>
    <source>
        <strain evidence="11">BA-92</strain>
    </source>
</reference>